<dbReference type="EMBL" id="JARKIE010000095">
    <property type="protein sequence ID" value="KAJ7686579.1"/>
    <property type="molecule type" value="Genomic_DNA"/>
</dbReference>
<accession>A0AAD7DA37</accession>
<dbReference type="AlphaFoldDB" id="A0AAD7DA37"/>
<sequence length="307" mass="34289">MGDSANPDPDSNVSATIKSLVGAHNAIEGLEPILFRLLIQPDAHWDEPDRCPSVMESERLRRAACRFARFCALPSELQQRFAFEAVSPRRSSLNYSSHFLARLDTIEVFELVHFVDGLRKMVYLLDADGAQEADGRVSRLVSTGPANIWRLWNLRPAPTQSGEGTRLAEFRQMMAAAGAGTDDGAFDDAFHHFEVSQNLSAFDATRTRALLDVGHQQTEEALLQLESLMEPPSPTPKPKRPRFRSLKLPLCDSSNKKSAQLPFLSKDLNSLPVRSDIPYFMLVLNGEPRIMPLNPRQLAEVVNTMHL</sequence>
<evidence type="ECO:0000313" key="1">
    <source>
        <dbReference type="EMBL" id="KAJ7686579.1"/>
    </source>
</evidence>
<comment type="caution">
    <text evidence="1">The sequence shown here is derived from an EMBL/GenBank/DDBJ whole genome shotgun (WGS) entry which is preliminary data.</text>
</comment>
<keyword evidence="2" id="KW-1185">Reference proteome</keyword>
<name>A0AAD7DA37_MYCRO</name>
<dbReference type="Proteomes" id="UP001221757">
    <property type="component" value="Unassembled WGS sequence"/>
</dbReference>
<proteinExistence type="predicted"/>
<reference evidence="1" key="1">
    <citation type="submission" date="2023-03" db="EMBL/GenBank/DDBJ databases">
        <title>Massive genome expansion in bonnet fungi (Mycena s.s.) driven by repeated elements and novel gene families across ecological guilds.</title>
        <authorList>
            <consortium name="Lawrence Berkeley National Laboratory"/>
            <person name="Harder C.B."/>
            <person name="Miyauchi S."/>
            <person name="Viragh M."/>
            <person name="Kuo A."/>
            <person name="Thoen E."/>
            <person name="Andreopoulos B."/>
            <person name="Lu D."/>
            <person name="Skrede I."/>
            <person name="Drula E."/>
            <person name="Henrissat B."/>
            <person name="Morin E."/>
            <person name="Kohler A."/>
            <person name="Barry K."/>
            <person name="LaButti K."/>
            <person name="Morin E."/>
            <person name="Salamov A."/>
            <person name="Lipzen A."/>
            <person name="Mereny Z."/>
            <person name="Hegedus B."/>
            <person name="Baldrian P."/>
            <person name="Stursova M."/>
            <person name="Weitz H."/>
            <person name="Taylor A."/>
            <person name="Grigoriev I.V."/>
            <person name="Nagy L.G."/>
            <person name="Martin F."/>
            <person name="Kauserud H."/>
        </authorList>
    </citation>
    <scope>NUCLEOTIDE SEQUENCE</scope>
    <source>
        <strain evidence="1">CBHHK067</strain>
    </source>
</reference>
<gene>
    <name evidence="1" type="ORF">B0H17DRAFT_715428</name>
</gene>
<protein>
    <submittedName>
        <fullName evidence="1">Uncharacterized protein</fullName>
    </submittedName>
</protein>
<organism evidence="1 2">
    <name type="scientific">Mycena rosella</name>
    <name type="common">Pink bonnet</name>
    <name type="synonym">Agaricus rosellus</name>
    <dbReference type="NCBI Taxonomy" id="1033263"/>
    <lineage>
        <taxon>Eukaryota</taxon>
        <taxon>Fungi</taxon>
        <taxon>Dikarya</taxon>
        <taxon>Basidiomycota</taxon>
        <taxon>Agaricomycotina</taxon>
        <taxon>Agaricomycetes</taxon>
        <taxon>Agaricomycetidae</taxon>
        <taxon>Agaricales</taxon>
        <taxon>Marasmiineae</taxon>
        <taxon>Mycenaceae</taxon>
        <taxon>Mycena</taxon>
    </lineage>
</organism>
<evidence type="ECO:0000313" key="2">
    <source>
        <dbReference type="Proteomes" id="UP001221757"/>
    </source>
</evidence>